<dbReference type="OrthoDB" id="2445260at2"/>
<dbReference type="PANTHER" id="PTHR28004">
    <property type="entry name" value="ZGC:162816-RELATED"/>
    <property type="match status" value="1"/>
</dbReference>
<dbReference type="EMBL" id="JACHWS010000004">
    <property type="protein sequence ID" value="MBB3039762.1"/>
    <property type="molecule type" value="Genomic_DNA"/>
</dbReference>
<evidence type="ECO:0000313" key="3">
    <source>
        <dbReference type="Proteomes" id="UP000567922"/>
    </source>
</evidence>
<dbReference type="Pfam" id="PF01168">
    <property type="entry name" value="Ala_racemase_N"/>
    <property type="match status" value="1"/>
</dbReference>
<sequence length="401" mass="43241">MTRTNRSRAELKTAYDSATRNIDPPCAIVDLDAFDVNLRDLTRRAEGVPIRVASKSLRCRTLLARALDHPGVRGVLAYSLREALWLHEHSTSDDIVVAYPTVDRSALARLAADDAARAHITLMVDSSEHLDFLDEVLRPGHPVIRVALELDVSWRPLKGIHLGARRSPIHTPGAAAELAATITSRNGYALVGVMGYEGQIAGVGDKDAGLKSLALRRIQSASALELAERRSAAVERVRAYADLEFVNGGGTGSVETTRQDPSVTEIAAGSGLVGPALFDHYTRFAPQPALLYALPVVRKPRDDIATLFAGGYLASGAADGSRLPVPWLPEGLHLGSMEGAGEVQTPVFGASDLAIGDRVWMRHAKAGELAERFNDYHLVHSTSADLWRTVPTYRGEGVNWG</sequence>
<dbReference type="InterPro" id="IPR029066">
    <property type="entry name" value="PLP-binding_barrel"/>
</dbReference>
<dbReference type="InterPro" id="IPR001608">
    <property type="entry name" value="Ala_racemase_N"/>
</dbReference>
<dbReference type="InterPro" id="IPR051466">
    <property type="entry name" value="D-amino_acid_metab_enzyme"/>
</dbReference>
<dbReference type="CDD" id="cd06813">
    <property type="entry name" value="PLPDE_III_DSD_D-TA_like_2"/>
    <property type="match status" value="1"/>
</dbReference>
<dbReference type="GO" id="GO:0036088">
    <property type="term" value="P:D-serine catabolic process"/>
    <property type="evidence" value="ECO:0007669"/>
    <property type="project" value="TreeGrafter"/>
</dbReference>
<dbReference type="Gene3D" id="3.20.20.10">
    <property type="entry name" value="Alanine racemase"/>
    <property type="match status" value="1"/>
</dbReference>
<dbReference type="Proteomes" id="UP000567922">
    <property type="component" value="Unassembled WGS sequence"/>
</dbReference>
<proteinExistence type="predicted"/>
<dbReference type="AlphaFoldDB" id="A0A839RS29"/>
<protein>
    <submittedName>
        <fullName evidence="2">D-serine deaminase-like pyridoxal phosphate-dependent protein</fullName>
    </submittedName>
</protein>
<evidence type="ECO:0000259" key="1">
    <source>
        <dbReference type="Pfam" id="PF01168"/>
    </source>
</evidence>
<comment type="caution">
    <text evidence="2">The sequence shown here is derived from an EMBL/GenBank/DDBJ whole genome shotgun (WGS) entry which is preliminary data.</text>
</comment>
<dbReference type="PANTHER" id="PTHR28004:SF2">
    <property type="entry name" value="D-SERINE DEHYDRATASE"/>
    <property type="match status" value="1"/>
</dbReference>
<organism evidence="2 3">
    <name type="scientific">Hoyosella altamirensis</name>
    <dbReference type="NCBI Taxonomy" id="616997"/>
    <lineage>
        <taxon>Bacteria</taxon>
        <taxon>Bacillati</taxon>
        <taxon>Actinomycetota</taxon>
        <taxon>Actinomycetes</taxon>
        <taxon>Mycobacteriales</taxon>
        <taxon>Hoyosellaceae</taxon>
        <taxon>Hoyosella</taxon>
    </lineage>
</organism>
<reference evidence="2 3" key="1">
    <citation type="submission" date="2020-08" db="EMBL/GenBank/DDBJ databases">
        <title>Sequencing the genomes of 1000 actinobacteria strains.</title>
        <authorList>
            <person name="Klenk H.-P."/>
        </authorList>
    </citation>
    <scope>NUCLEOTIDE SEQUENCE [LARGE SCALE GENOMIC DNA]</scope>
    <source>
        <strain evidence="2 3">DSM 45258</strain>
    </source>
</reference>
<evidence type="ECO:0000313" key="2">
    <source>
        <dbReference type="EMBL" id="MBB3039762.1"/>
    </source>
</evidence>
<feature type="domain" description="Alanine racemase N-terminal" evidence="1">
    <location>
        <begin position="29"/>
        <end position="205"/>
    </location>
</feature>
<accession>A0A839RS29</accession>
<dbReference type="SUPFAM" id="SSF51419">
    <property type="entry name" value="PLP-binding barrel"/>
    <property type="match status" value="1"/>
</dbReference>
<gene>
    <name evidence="2" type="ORF">FHU29_004250</name>
</gene>
<dbReference type="RefSeq" id="WP_064442451.1">
    <property type="nucleotide sequence ID" value="NZ_BDDI01000026.1"/>
</dbReference>
<keyword evidence="3" id="KW-1185">Reference proteome</keyword>
<name>A0A839RS29_9ACTN</name>
<dbReference type="GO" id="GO:0008721">
    <property type="term" value="F:D-serine ammonia-lyase activity"/>
    <property type="evidence" value="ECO:0007669"/>
    <property type="project" value="TreeGrafter"/>
</dbReference>